<reference evidence="2" key="1">
    <citation type="submission" date="2024-04" db="EMBL/GenBank/DDBJ databases">
        <authorList>
            <person name="Shaw F."/>
            <person name="Minotto A."/>
        </authorList>
    </citation>
    <scope>NUCLEOTIDE SEQUENCE [LARGE SCALE GENOMIC DNA]</scope>
</reference>
<organism evidence="1 2">
    <name type="scientific">Somion occarium</name>
    <dbReference type="NCBI Taxonomy" id="3059160"/>
    <lineage>
        <taxon>Eukaryota</taxon>
        <taxon>Fungi</taxon>
        <taxon>Dikarya</taxon>
        <taxon>Basidiomycota</taxon>
        <taxon>Agaricomycotina</taxon>
        <taxon>Agaricomycetes</taxon>
        <taxon>Polyporales</taxon>
        <taxon>Cerrenaceae</taxon>
        <taxon>Somion</taxon>
    </lineage>
</organism>
<protein>
    <recommendedName>
        <fullName evidence="3">F-box domain-containing protein</fullName>
    </recommendedName>
</protein>
<name>A0ABP1DW37_9APHY</name>
<dbReference type="InterPro" id="IPR032675">
    <property type="entry name" value="LRR_dom_sf"/>
</dbReference>
<keyword evidence="2" id="KW-1185">Reference proteome</keyword>
<dbReference type="SUPFAM" id="SSF52047">
    <property type="entry name" value="RNI-like"/>
    <property type="match status" value="1"/>
</dbReference>
<accession>A0ABP1DW37</accession>
<dbReference type="EMBL" id="OZ037949">
    <property type="protein sequence ID" value="CAL1712022.1"/>
    <property type="molecule type" value="Genomic_DNA"/>
</dbReference>
<sequence>MSNSTSPVQIPRLPTELCELIIDAVNDTMAPSGEIEQYSLRKRTLFSCALTCNTWLSRSLYLLYQFVHIGSSERLHVFRKALKMRPGLARHVRYLHLGSLSSPPPNRGRMGVVDSPWINAAALSLFPSLSRLISIAIVGMDFSHTHPRFFAALSSIKAVRYLSLAQVLFKGSAQFSRIVAAFPSLSHLSIRDIHAWSRLPQTVIPSGAFKLQARLTTIDLRCHTCDHQLQAIFDVCSWLCMTPSSSSPIDLKISQSIGHPLSSIEPNSLEDDHAGAVDDLLYQFALLSHNPMLRRLSISVTLLVHPNLNKDLEYLPNLTFLTIFELTVAFLHELVEAFEDLAITLLTGVCLEFREAISDVNEEAWLSLNSVFQKSTFQYLENVTISSPEIDNSLTELLSHLSQREILRLDTAGSQFDSEAPCSWYRTIHVA</sequence>
<dbReference type="Proteomes" id="UP001497453">
    <property type="component" value="Chromosome 6"/>
</dbReference>
<evidence type="ECO:0008006" key="3">
    <source>
        <dbReference type="Google" id="ProtNLM"/>
    </source>
</evidence>
<evidence type="ECO:0000313" key="1">
    <source>
        <dbReference type="EMBL" id="CAL1712022.1"/>
    </source>
</evidence>
<evidence type="ECO:0000313" key="2">
    <source>
        <dbReference type="Proteomes" id="UP001497453"/>
    </source>
</evidence>
<dbReference type="Gene3D" id="3.80.10.10">
    <property type="entry name" value="Ribonuclease Inhibitor"/>
    <property type="match status" value="1"/>
</dbReference>
<gene>
    <name evidence="1" type="ORF">GFSPODELE1_LOCUS8622</name>
</gene>
<proteinExistence type="predicted"/>